<keyword evidence="2" id="KW-0472">Membrane</keyword>
<reference evidence="3 4" key="1">
    <citation type="submission" date="2018-11" db="EMBL/GenBank/DDBJ databases">
        <title>Draft genome sequence of Gordonia sp. RS15-1S isolated from rice stems.</title>
        <authorList>
            <person name="Muangham S."/>
        </authorList>
    </citation>
    <scope>NUCLEOTIDE SEQUENCE [LARGE SCALE GENOMIC DNA]</scope>
    <source>
        <strain evidence="3 4">RS15-1S</strain>
    </source>
</reference>
<proteinExistence type="predicted"/>
<feature type="compositionally biased region" description="Basic and acidic residues" evidence="1">
    <location>
        <begin position="92"/>
        <end position="103"/>
    </location>
</feature>
<feature type="compositionally biased region" description="Polar residues" evidence="1">
    <location>
        <begin position="108"/>
        <end position="119"/>
    </location>
</feature>
<evidence type="ECO:0000256" key="1">
    <source>
        <dbReference type="SAM" id="MobiDB-lite"/>
    </source>
</evidence>
<dbReference type="OrthoDB" id="9988686at2"/>
<sequence>MTAPPTPPRRPTPAAEVAGRIPLLPAIVGALVFVGLIGVFASGCGGGSSAVGGYSTSRSELCSAYRTALNAFDDDSEIDVTDELTALADAAKDYDDSGVRSDGEDVDSSSGLISESGFRSDTRNIAAECG</sequence>
<gene>
    <name evidence="3" type="ORF">EF294_19330</name>
</gene>
<evidence type="ECO:0000313" key="3">
    <source>
        <dbReference type="EMBL" id="RPA57192.1"/>
    </source>
</evidence>
<evidence type="ECO:0000256" key="2">
    <source>
        <dbReference type="SAM" id="Phobius"/>
    </source>
</evidence>
<keyword evidence="2" id="KW-1133">Transmembrane helix</keyword>
<organism evidence="3 4">
    <name type="scientific">Gordonia oryzae</name>
    <dbReference type="NCBI Taxonomy" id="2487349"/>
    <lineage>
        <taxon>Bacteria</taxon>
        <taxon>Bacillati</taxon>
        <taxon>Actinomycetota</taxon>
        <taxon>Actinomycetes</taxon>
        <taxon>Mycobacteriales</taxon>
        <taxon>Gordoniaceae</taxon>
        <taxon>Gordonia</taxon>
    </lineage>
</organism>
<dbReference type="EMBL" id="RKMH01000018">
    <property type="protein sequence ID" value="RPA57192.1"/>
    <property type="molecule type" value="Genomic_DNA"/>
</dbReference>
<comment type="caution">
    <text evidence="3">The sequence shown here is derived from an EMBL/GenBank/DDBJ whole genome shotgun (WGS) entry which is preliminary data.</text>
</comment>
<evidence type="ECO:0000313" key="4">
    <source>
        <dbReference type="Proteomes" id="UP000267536"/>
    </source>
</evidence>
<name>A0A3N4G2L1_9ACTN</name>
<feature type="region of interest" description="Disordered" evidence="1">
    <location>
        <begin position="92"/>
        <end position="130"/>
    </location>
</feature>
<feature type="transmembrane region" description="Helical" evidence="2">
    <location>
        <begin position="21"/>
        <end position="41"/>
    </location>
</feature>
<keyword evidence="4" id="KW-1185">Reference proteome</keyword>
<keyword evidence="2" id="KW-0812">Transmembrane</keyword>
<accession>A0A3N4G2L1</accession>
<dbReference type="AlphaFoldDB" id="A0A3N4G2L1"/>
<dbReference type="RefSeq" id="WP_123932532.1">
    <property type="nucleotide sequence ID" value="NZ_JBPSDP010000019.1"/>
</dbReference>
<dbReference type="Proteomes" id="UP000267536">
    <property type="component" value="Unassembled WGS sequence"/>
</dbReference>
<protein>
    <submittedName>
        <fullName evidence="3">Uncharacterized protein</fullName>
    </submittedName>
</protein>